<dbReference type="Proteomes" id="UP001597183">
    <property type="component" value="Unassembled WGS sequence"/>
</dbReference>
<feature type="region of interest" description="Disordered" evidence="1">
    <location>
        <begin position="89"/>
        <end position="140"/>
    </location>
</feature>
<feature type="domain" description="Histidine kinase/HSP90-like ATPase" evidence="2">
    <location>
        <begin position="41"/>
        <end position="100"/>
    </location>
</feature>
<keyword evidence="3" id="KW-0547">Nucleotide-binding</keyword>
<protein>
    <submittedName>
        <fullName evidence="3">ATP-binding protein</fullName>
    </submittedName>
</protein>
<dbReference type="Gene3D" id="3.30.565.10">
    <property type="entry name" value="Histidine kinase-like ATPase, C-terminal domain"/>
    <property type="match status" value="1"/>
</dbReference>
<dbReference type="GO" id="GO:0005524">
    <property type="term" value="F:ATP binding"/>
    <property type="evidence" value="ECO:0007669"/>
    <property type="project" value="UniProtKB-KW"/>
</dbReference>
<sequence>MPSQVDVETADISTGDHRHLGIRCLTDHNPPACGPLPTVLGNPTPIRQVHDNLTGNAIEYTPAGRVAEITIRATAPDPATCRIEMASRGIGIPKTSEPKYSTPPPEPTAANTTPEPAWPSASERHNGTVRVDADPGGRQPHFWPTLATPAVQSTFTGGRFAALEPSALGFSYRRGVEQLGSSLGS</sequence>
<proteinExistence type="predicted"/>
<evidence type="ECO:0000313" key="4">
    <source>
        <dbReference type="Proteomes" id="UP001597183"/>
    </source>
</evidence>
<evidence type="ECO:0000259" key="2">
    <source>
        <dbReference type="Pfam" id="PF02518"/>
    </source>
</evidence>
<gene>
    <name evidence="3" type="ORF">ACFQ5G_50365</name>
</gene>
<evidence type="ECO:0000313" key="3">
    <source>
        <dbReference type="EMBL" id="MFD1373586.1"/>
    </source>
</evidence>
<comment type="caution">
    <text evidence="3">The sequence shown here is derived from an EMBL/GenBank/DDBJ whole genome shotgun (WGS) entry which is preliminary data.</text>
</comment>
<feature type="compositionally biased region" description="Low complexity" evidence="1">
    <location>
        <begin position="108"/>
        <end position="119"/>
    </location>
</feature>
<dbReference type="InterPro" id="IPR003594">
    <property type="entry name" value="HATPase_dom"/>
</dbReference>
<keyword evidence="4" id="KW-1185">Reference proteome</keyword>
<dbReference type="InterPro" id="IPR036890">
    <property type="entry name" value="HATPase_C_sf"/>
</dbReference>
<accession>A0ABW4ART3</accession>
<name>A0ABW4ART3_9ACTN</name>
<dbReference type="RefSeq" id="WP_378079244.1">
    <property type="nucleotide sequence ID" value="NZ_AP028461.1"/>
</dbReference>
<dbReference type="SUPFAM" id="SSF55874">
    <property type="entry name" value="ATPase domain of HSP90 chaperone/DNA topoisomerase II/histidine kinase"/>
    <property type="match status" value="1"/>
</dbReference>
<keyword evidence="3" id="KW-0067">ATP-binding</keyword>
<dbReference type="EMBL" id="JBHTMK010000069">
    <property type="protein sequence ID" value="MFD1373586.1"/>
    <property type="molecule type" value="Genomic_DNA"/>
</dbReference>
<evidence type="ECO:0000256" key="1">
    <source>
        <dbReference type="SAM" id="MobiDB-lite"/>
    </source>
</evidence>
<feature type="compositionally biased region" description="Basic and acidic residues" evidence="1">
    <location>
        <begin position="122"/>
        <end position="135"/>
    </location>
</feature>
<organism evidence="3 4">
    <name type="scientific">Actinoplanes sichuanensis</name>
    <dbReference type="NCBI Taxonomy" id="512349"/>
    <lineage>
        <taxon>Bacteria</taxon>
        <taxon>Bacillati</taxon>
        <taxon>Actinomycetota</taxon>
        <taxon>Actinomycetes</taxon>
        <taxon>Micromonosporales</taxon>
        <taxon>Micromonosporaceae</taxon>
        <taxon>Actinoplanes</taxon>
    </lineage>
</organism>
<dbReference type="Pfam" id="PF02518">
    <property type="entry name" value="HATPase_c"/>
    <property type="match status" value="1"/>
</dbReference>
<reference evidence="4" key="1">
    <citation type="journal article" date="2019" name="Int. J. Syst. Evol. Microbiol.">
        <title>The Global Catalogue of Microorganisms (GCM) 10K type strain sequencing project: providing services to taxonomists for standard genome sequencing and annotation.</title>
        <authorList>
            <consortium name="The Broad Institute Genomics Platform"/>
            <consortium name="The Broad Institute Genome Sequencing Center for Infectious Disease"/>
            <person name="Wu L."/>
            <person name="Ma J."/>
        </authorList>
    </citation>
    <scope>NUCLEOTIDE SEQUENCE [LARGE SCALE GENOMIC DNA]</scope>
    <source>
        <strain evidence="4">CCM 7526</strain>
    </source>
</reference>